<evidence type="ECO:0000313" key="3">
    <source>
        <dbReference type="Proteomes" id="UP001054837"/>
    </source>
</evidence>
<dbReference type="Gene3D" id="3.30.710.10">
    <property type="entry name" value="Potassium Channel Kv1.1, Chain A"/>
    <property type="match status" value="1"/>
</dbReference>
<feature type="domain" description="BTB" evidence="1">
    <location>
        <begin position="165"/>
        <end position="232"/>
    </location>
</feature>
<reference evidence="2 3" key="1">
    <citation type="submission" date="2021-06" db="EMBL/GenBank/DDBJ databases">
        <title>Caerostris darwini draft genome.</title>
        <authorList>
            <person name="Kono N."/>
            <person name="Arakawa K."/>
        </authorList>
    </citation>
    <scope>NUCLEOTIDE SEQUENCE [LARGE SCALE GENOMIC DNA]</scope>
</reference>
<proteinExistence type="predicted"/>
<dbReference type="SUPFAM" id="SSF49599">
    <property type="entry name" value="TRAF domain-like"/>
    <property type="match status" value="1"/>
</dbReference>
<gene>
    <name evidence="2" type="ORF">CDAR_381481</name>
</gene>
<evidence type="ECO:0000313" key="2">
    <source>
        <dbReference type="EMBL" id="GIY58954.1"/>
    </source>
</evidence>
<comment type="caution">
    <text evidence="2">The sequence shown here is derived from an EMBL/GenBank/DDBJ whole genome shotgun (WGS) entry which is preliminary data.</text>
</comment>
<name>A0AAV4UN21_9ARAC</name>
<dbReference type="Proteomes" id="UP001054837">
    <property type="component" value="Unassembled WGS sequence"/>
</dbReference>
<sequence>MSANTPTAEHGEPRRMLFMWIIENLSRMPCIRGLMLSSPVFSVKDANESFQFNFYPGGSINENYIALFFEQLPPFSQVKIYNCSLWIRNSDTALSTSCRFRNIRFSHRVGSHYFLKNVNTNFMSKTVTLQCILSEITAESLHGSLLDVEMLSEDLKSLYESKKYSDLTLVLRQHELKVHQCILFSRCPGLLSPYGYENCHEWPVSVEITDVSLETFSQLLYHLYTGELQSLEISLDLFQYANRVKAFSITNCLAASDYEYSAHTKILLGNQIVTWNLDGIQHWYKGSLALIQIPETDSDNIRHIVMQLTVPENSIGEKIFNISFKIIGFSQDRPISLTCDISLYYSSGTLASKKAQHVFLQDKVWLFPEFIKLNDIPLNIAVCGACLKAELHIYGCTGQRYRTVRRSDVRISTDFNTVIPSLKMLQSAMKNLYEYPYKTGQLTLLTRDNYFRMSHAPILWIRWPGIRSSLETLGEISTMSELGVPLNFETLMALLSYIYYGCFSDLNEEYARELLELNETLEMSSRVVEICKAILES</sequence>
<dbReference type="InterPro" id="IPR000210">
    <property type="entry name" value="BTB/POZ_dom"/>
</dbReference>
<dbReference type="EMBL" id="BPLQ01011572">
    <property type="protein sequence ID" value="GIY58954.1"/>
    <property type="molecule type" value="Genomic_DNA"/>
</dbReference>
<accession>A0AAV4UN21</accession>
<dbReference type="AlphaFoldDB" id="A0AAV4UN21"/>
<organism evidence="2 3">
    <name type="scientific">Caerostris darwini</name>
    <dbReference type="NCBI Taxonomy" id="1538125"/>
    <lineage>
        <taxon>Eukaryota</taxon>
        <taxon>Metazoa</taxon>
        <taxon>Ecdysozoa</taxon>
        <taxon>Arthropoda</taxon>
        <taxon>Chelicerata</taxon>
        <taxon>Arachnida</taxon>
        <taxon>Araneae</taxon>
        <taxon>Araneomorphae</taxon>
        <taxon>Entelegynae</taxon>
        <taxon>Araneoidea</taxon>
        <taxon>Araneidae</taxon>
        <taxon>Caerostris</taxon>
    </lineage>
</organism>
<evidence type="ECO:0000259" key="1">
    <source>
        <dbReference type="PROSITE" id="PS50097"/>
    </source>
</evidence>
<keyword evidence="3" id="KW-1185">Reference proteome</keyword>
<dbReference type="Pfam" id="PF00651">
    <property type="entry name" value="BTB"/>
    <property type="match status" value="1"/>
</dbReference>
<protein>
    <recommendedName>
        <fullName evidence="1">BTB domain-containing protein</fullName>
    </recommendedName>
</protein>
<dbReference type="InterPro" id="IPR011333">
    <property type="entry name" value="SKP1/BTB/POZ_sf"/>
</dbReference>
<dbReference type="PROSITE" id="PS50097">
    <property type="entry name" value="BTB"/>
    <property type="match status" value="1"/>
</dbReference>
<dbReference type="PANTHER" id="PTHR24413">
    <property type="entry name" value="SPECKLE-TYPE POZ PROTEIN"/>
    <property type="match status" value="1"/>
</dbReference>
<dbReference type="SUPFAM" id="SSF54695">
    <property type="entry name" value="POZ domain"/>
    <property type="match status" value="1"/>
</dbReference>